<dbReference type="FunFam" id="2.10.25.10:FF:000038">
    <property type="entry name" value="Fibrillin 2"/>
    <property type="match status" value="1"/>
</dbReference>
<dbReference type="Proteomes" id="UP000607653">
    <property type="component" value="Unassembled WGS sequence"/>
</dbReference>
<comment type="subcellular location">
    <subcellularLocation>
        <location evidence="1">Membrane</location>
        <topology evidence="1">Single-pass type I membrane protein</topology>
    </subcellularLocation>
</comment>
<evidence type="ECO:0000313" key="11">
    <source>
        <dbReference type="EMBL" id="DAD43046.1"/>
    </source>
</evidence>
<dbReference type="InterPro" id="IPR018097">
    <property type="entry name" value="EGF_Ca-bd_CS"/>
</dbReference>
<organism evidence="11 12">
    <name type="scientific">Nelumbo nucifera</name>
    <name type="common">Sacred lotus</name>
    <dbReference type="NCBI Taxonomy" id="4432"/>
    <lineage>
        <taxon>Eukaryota</taxon>
        <taxon>Viridiplantae</taxon>
        <taxon>Streptophyta</taxon>
        <taxon>Embryophyta</taxon>
        <taxon>Tracheophyta</taxon>
        <taxon>Spermatophyta</taxon>
        <taxon>Magnoliopsida</taxon>
        <taxon>Proteales</taxon>
        <taxon>Nelumbonaceae</taxon>
        <taxon>Nelumbo</taxon>
    </lineage>
</organism>
<dbReference type="PROSITE" id="PS50026">
    <property type="entry name" value="EGF_3"/>
    <property type="match status" value="1"/>
</dbReference>
<feature type="domain" description="EGF-like" evidence="10">
    <location>
        <begin position="306"/>
        <end position="342"/>
    </location>
</feature>
<keyword evidence="6" id="KW-1015">Disulfide bond</keyword>
<keyword evidence="5" id="KW-0677">Repeat</keyword>
<proteinExistence type="predicted"/>
<dbReference type="GO" id="GO:0004674">
    <property type="term" value="F:protein serine/threonine kinase activity"/>
    <property type="evidence" value="ECO:0007669"/>
    <property type="project" value="InterPro"/>
</dbReference>
<dbReference type="InterPro" id="IPR000152">
    <property type="entry name" value="EGF-type_Asp/Asn_hydroxyl_site"/>
</dbReference>
<dbReference type="InterPro" id="IPR000742">
    <property type="entry name" value="EGF"/>
</dbReference>
<dbReference type="PANTHER" id="PTHR33491">
    <property type="entry name" value="OSJNBA0016N04.9 PROTEIN"/>
    <property type="match status" value="1"/>
</dbReference>
<feature type="chain" id="PRO_5033028793" description="EGF-like domain-containing protein" evidence="9">
    <location>
        <begin position="21"/>
        <end position="397"/>
    </location>
</feature>
<keyword evidence="4 9" id="KW-0732">Signal</keyword>
<sequence length="397" mass="43335">MMARPAAFLCLLLLWPVVSSSTYTNMTMPGCKETCGNTSIPYPFGLDDPKCFRDQAFRLVCNTSFDPPMLSFPEDNIPILDISLLQGEATALIWVAKDCNDSSSNSPPDGVRAQGQEMKDAGVTVQINLTEGFKFSNTRNKFTAIGCNMEAFMSDYVNPNGFQSGCSSVCGNITNVINGSCSGIGCCQTSIPRGLDTFQVKLQSNSYDDSNCSYAFLVKDEWFSFMESDIWDFIGRVPYKFGNQTGTPVVLEWKIGNQTCGDSSLQVNYACRDNTECINSTSGSGYLCHCKNGYHGNPYLPHGCQDIDECKNATHDCEGSCVNTLGSYNCTCPEGTVGDGYNYKVNGTGCTPISKSNKVLHITLGPSTSSSLLSRFEFDDNRSGGTDEGYRCSYRNR</sequence>
<comment type="caution">
    <text evidence="11">The sequence shown here is derived from an EMBL/GenBank/DDBJ whole genome shotgun (WGS) entry which is preliminary data.</text>
</comment>
<evidence type="ECO:0000256" key="4">
    <source>
        <dbReference type="ARBA" id="ARBA00022729"/>
    </source>
</evidence>
<dbReference type="Pfam" id="PF07645">
    <property type="entry name" value="EGF_CA"/>
    <property type="match status" value="1"/>
</dbReference>
<dbReference type="EMBL" id="DUZY01000006">
    <property type="protein sequence ID" value="DAD43046.1"/>
    <property type="molecule type" value="Genomic_DNA"/>
</dbReference>
<evidence type="ECO:0000256" key="6">
    <source>
        <dbReference type="ARBA" id="ARBA00023157"/>
    </source>
</evidence>
<keyword evidence="7" id="KW-0325">Glycoprotein</keyword>
<dbReference type="InterPro" id="IPR001881">
    <property type="entry name" value="EGF-like_Ca-bd_dom"/>
</dbReference>
<name>A0A822ZJ51_NELNU</name>
<dbReference type="AlphaFoldDB" id="A0A822ZJ51"/>
<dbReference type="GO" id="GO:0030247">
    <property type="term" value="F:polysaccharide binding"/>
    <property type="evidence" value="ECO:0007669"/>
    <property type="project" value="InterPro"/>
</dbReference>
<feature type="signal peptide" evidence="9">
    <location>
        <begin position="1"/>
        <end position="20"/>
    </location>
</feature>
<dbReference type="Pfam" id="PF13947">
    <property type="entry name" value="GUB_WAK_bind"/>
    <property type="match status" value="1"/>
</dbReference>
<evidence type="ECO:0000259" key="10">
    <source>
        <dbReference type="PROSITE" id="PS50026"/>
    </source>
</evidence>
<evidence type="ECO:0000256" key="2">
    <source>
        <dbReference type="ARBA" id="ARBA00022536"/>
    </source>
</evidence>
<dbReference type="SMART" id="SM00179">
    <property type="entry name" value="EGF_CA"/>
    <property type="match status" value="1"/>
</dbReference>
<dbReference type="GO" id="GO:0016020">
    <property type="term" value="C:membrane"/>
    <property type="evidence" value="ECO:0007669"/>
    <property type="project" value="UniProtKB-SubCell"/>
</dbReference>
<dbReference type="InterPro" id="IPR049883">
    <property type="entry name" value="NOTCH1_EGF-like"/>
</dbReference>
<dbReference type="SUPFAM" id="SSF57196">
    <property type="entry name" value="EGF/Laminin"/>
    <property type="match status" value="1"/>
</dbReference>
<evidence type="ECO:0000256" key="1">
    <source>
        <dbReference type="ARBA" id="ARBA00004479"/>
    </source>
</evidence>
<dbReference type="InterPro" id="IPR013695">
    <property type="entry name" value="WAK"/>
</dbReference>
<evidence type="ECO:0000256" key="3">
    <source>
        <dbReference type="ARBA" id="ARBA00022679"/>
    </source>
</evidence>
<reference evidence="11 12" key="1">
    <citation type="journal article" date="2020" name="Mol. Biol. Evol.">
        <title>Distinct Expression and Methylation Patterns for Genes with Different Fates following a Single Whole-Genome Duplication in Flowering Plants.</title>
        <authorList>
            <person name="Shi T."/>
            <person name="Rahmani R.S."/>
            <person name="Gugger P.F."/>
            <person name="Wang M."/>
            <person name="Li H."/>
            <person name="Zhang Y."/>
            <person name="Li Z."/>
            <person name="Wang Q."/>
            <person name="Van de Peer Y."/>
            <person name="Marchal K."/>
            <person name="Chen J."/>
        </authorList>
    </citation>
    <scope>NUCLEOTIDE SEQUENCE [LARGE SCALE GENOMIC DNA]</scope>
    <source>
        <tissue evidence="11">Leaf</tissue>
    </source>
</reference>
<dbReference type="InterPro" id="IPR025287">
    <property type="entry name" value="WAK_GUB"/>
</dbReference>
<evidence type="ECO:0000256" key="7">
    <source>
        <dbReference type="ARBA" id="ARBA00023180"/>
    </source>
</evidence>
<evidence type="ECO:0000313" key="12">
    <source>
        <dbReference type="Proteomes" id="UP000607653"/>
    </source>
</evidence>
<evidence type="ECO:0000256" key="9">
    <source>
        <dbReference type="SAM" id="SignalP"/>
    </source>
</evidence>
<dbReference type="Pfam" id="PF08488">
    <property type="entry name" value="WAK"/>
    <property type="match status" value="1"/>
</dbReference>
<dbReference type="PROSITE" id="PS00010">
    <property type="entry name" value="ASX_HYDROXYL"/>
    <property type="match status" value="1"/>
</dbReference>
<keyword evidence="3" id="KW-0808">Transferase</keyword>
<dbReference type="Gene3D" id="2.10.25.10">
    <property type="entry name" value="Laminin"/>
    <property type="match status" value="2"/>
</dbReference>
<comment type="caution">
    <text evidence="8">Lacks conserved residue(s) required for the propagation of feature annotation.</text>
</comment>
<dbReference type="GO" id="GO:0005509">
    <property type="term" value="F:calcium ion binding"/>
    <property type="evidence" value="ECO:0007669"/>
    <property type="project" value="InterPro"/>
</dbReference>
<gene>
    <name evidence="11" type="ORF">HUJ06_001276</name>
</gene>
<evidence type="ECO:0000256" key="8">
    <source>
        <dbReference type="PROSITE-ProRule" id="PRU00076"/>
    </source>
</evidence>
<keyword evidence="2 8" id="KW-0245">EGF-like domain</keyword>
<accession>A0A822ZJ51</accession>
<dbReference type="SMART" id="SM00181">
    <property type="entry name" value="EGF"/>
    <property type="match status" value="2"/>
</dbReference>
<evidence type="ECO:0000256" key="5">
    <source>
        <dbReference type="ARBA" id="ARBA00022737"/>
    </source>
</evidence>
<keyword evidence="12" id="KW-1185">Reference proteome</keyword>
<dbReference type="FunFam" id="2.10.25.10:FF:000628">
    <property type="entry name" value="Wall-associated receptor kinase 2"/>
    <property type="match status" value="1"/>
</dbReference>
<dbReference type="PROSITE" id="PS01187">
    <property type="entry name" value="EGF_CA"/>
    <property type="match status" value="1"/>
</dbReference>
<protein>
    <recommendedName>
        <fullName evidence="10">EGF-like domain-containing protein</fullName>
    </recommendedName>
</protein>